<feature type="transmembrane region" description="Helical" evidence="7">
    <location>
        <begin position="144"/>
        <end position="162"/>
    </location>
</feature>
<dbReference type="SUPFAM" id="SSF161098">
    <property type="entry name" value="MetI-like"/>
    <property type="match status" value="1"/>
</dbReference>
<keyword evidence="4 7" id="KW-0812">Transmembrane</keyword>
<protein>
    <submittedName>
        <fullName evidence="9">ABC transporter permease</fullName>
    </submittedName>
</protein>
<dbReference type="Gene3D" id="1.10.3720.10">
    <property type="entry name" value="MetI-like"/>
    <property type="match status" value="1"/>
</dbReference>
<feature type="transmembrane region" description="Helical" evidence="7">
    <location>
        <begin position="101"/>
        <end position="123"/>
    </location>
</feature>
<evidence type="ECO:0000313" key="9">
    <source>
        <dbReference type="EMBL" id="GAA2348881.1"/>
    </source>
</evidence>
<keyword evidence="10" id="KW-1185">Reference proteome</keyword>
<feature type="domain" description="ABC transmembrane type-1" evidence="8">
    <location>
        <begin position="95"/>
        <end position="325"/>
    </location>
</feature>
<reference evidence="10" key="1">
    <citation type="journal article" date="2019" name="Int. J. Syst. Evol. Microbiol.">
        <title>The Global Catalogue of Microorganisms (GCM) 10K type strain sequencing project: providing services to taxonomists for standard genome sequencing and annotation.</title>
        <authorList>
            <consortium name="The Broad Institute Genomics Platform"/>
            <consortium name="The Broad Institute Genome Sequencing Center for Infectious Disease"/>
            <person name="Wu L."/>
            <person name="Ma J."/>
        </authorList>
    </citation>
    <scope>NUCLEOTIDE SEQUENCE [LARGE SCALE GENOMIC DNA]</scope>
    <source>
        <strain evidence="10">JCM 3272</strain>
    </source>
</reference>
<keyword evidence="5 7" id="KW-1133">Transmembrane helix</keyword>
<evidence type="ECO:0000256" key="5">
    <source>
        <dbReference type="ARBA" id="ARBA00022989"/>
    </source>
</evidence>
<keyword evidence="2 7" id="KW-0813">Transport</keyword>
<gene>
    <name evidence="9" type="ORF">GCM10010170_037800</name>
</gene>
<evidence type="ECO:0000313" key="10">
    <source>
        <dbReference type="Proteomes" id="UP001501444"/>
    </source>
</evidence>
<dbReference type="Pfam" id="PF00528">
    <property type="entry name" value="BPD_transp_1"/>
    <property type="match status" value="1"/>
</dbReference>
<evidence type="ECO:0000256" key="3">
    <source>
        <dbReference type="ARBA" id="ARBA00022475"/>
    </source>
</evidence>
<dbReference type="Pfam" id="PF19300">
    <property type="entry name" value="BPD_transp_1_N"/>
    <property type="match status" value="1"/>
</dbReference>
<proteinExistence type="inferred from homology"/>
<dbReference type="PROSITE" id="PS50928">
    <property type="entry name" value="ABC_TM1"/>
    <property type="match status" value="1"/>
</dbReference>
<feature type="transmembrane region" description="Helical" evidence="7">
    <location>
        <begin position="302"/>
        <end position="328"/>
    </location>
</feature>
<keyword evidence="3" id="KW-1003">Cell membrane</keyword>
<dbReference type="EMBL" id="BAAARV010000027">
    <property type="protein sequence ID" value="GAA2348881.1"/>
    <property type="molecule type" value="Genomic_DNA"/>
</dbReference>
<evidence type="ECO:0000256" key="1">
    <source>
        <dbReference type="ARBA" id="ARBA00004651"/>
    </source>
</evidence>
<feature type="transmembrane region" description="Helical" evidence="7">
    <location>
        <begin position="199"/>
        <end position="219"/>
    </location>
</feature>
<dbReference type="PANTHER" id="PTHR43163:SF6">
    <property type="entry name" value="DIPEPTIDE TRANSPORT SYSTEM PERMEASE PROTEIN DPPB-RELATED"/>
    <property type="match status" value="1"/>
</dbReference>
<dbReference type="InterPro" id="IPR035906">
    <property type="entry name" value="MetI-like_sf"/>
</dbReference>
<evidence type="ECO:0000256" key="4">
    <source>
        <dbReference type="ARBA" id="ARBA00022692"/>
    </source>
</evidence>
<comment type="similarity">
    <text evidence="7">Belongs to the binding-protein-dependent transport system permease family.</text>
</comment>
<dbReference type="InterPro" id="IPR045621">
    <property type="entry name" value="BPD_transp_1_N"/>
</dbReference>
<dbReference type="CDD" id="cd06261">
    <property type="entry name" value="TM_PBP2"/>
    <property type="match status" value="1"/>
</dbReference>
<feature type="transmembrane region" description="Helical" evidence="7">
    <location>
        <begin position="9"/>
        <end position="27"/>
    </location>
</feature>
<sequence length="335" mass="36211">MLIYAAKRLIVIPISVFVVVSLASLLTELLPSNPALTILGDSASPDQVAMVNEQLGVDKPFLERYGSYWGRVLHGDLGTSFFSHQSVRDEIFQFLPNTIELIVLSLVVALVVGLIVGGLGAYFRNRLPDKASKTLTAVLQSTPDFLLALMLIYFVFYLARIVPAPIGRLDVATTQPPQRTGFLFLDSLLAGDMTAFGNAAGHAILPVAALGIAYAAYFAKTTRSAMGRALSAPQVEFARACGLPEWRVVHYAFLAGRTPVLTYVAILFGSLLGGAAILETIFNWRGLGQWGLQGVLRLDVPVIQGFVMVCGLLTLLIFVALDIIVLALDPRISYD</sequence>
<evidence type="ECO:0000259" key="8">
    <source>
        <dbReference type="PROSITE" id="PS50928"/>
    </source>
</evidence>
<dbReference type="PANTHER" id="PTHR43163">
    <property type="entry name" value="DIPEPTIDE TRANSPORT SYSTEM PERMEASE PROTEIN DPPB-RELATED"/>
    <property type="match status" value="1"/>
</dbReference>
<dbReference type="InterPro" id="IPR000515">
    <property type="entry name" value="MetI-like"/>
</dbReference>
<evidence type="ECO:0000256" key="7">
    <source>
        <dbReference type="RuleBase" id="RU363032"/>
    </source>
</evidence>
<evidence type="ECO:0000256" key="2">
    <source>
        <dbReference type="ARBA" id="ARBA00022448"/>
    </source>
</evidence>
<comment type="caution">
    <text evidence="9">The sequence shown here is derived from an EMBL/GenBank/DDBJ whole genome shotgun (WGS) entry which is preliminary data.</text>
</comment>
<keyword evidence="6 7" id="KW-0472">Membrane</keyword>
<organism evidence="9 10">
    <name type="scientific">Dactylosporangium salmoneum</name>
    <dbReference type="NCBI Taxonomy" id="53361"/>
    <lineage>
        <taxon>Bacteria</taxon>
        <taxon>Bacillati</taxon>
        <taxon>Actinomycetota</taxon>
        <taxon>Actinomycetes</taxon>
        <taxon>Micromonosporales</taxon>
        <taxon>Micromonosporaceae</taxon>
        <taxon>Dactylosporangium</taxon>
    </lineage>
</organism>
<dbReference type="RefSeq" id="WP_344613838.1">
    <property type="nucleotide sequence ID" value="NZ_BAAARV010000027.1"/>
</dbReference>
<evidence type="ECO:0000256" key="6">
    <source>
        <dbReference type="ARBA" id="ARBA00023136"/>
    </source>
</evidence>
<comment type="subcellular location">
    <subcellularLocation>
        <location evidence="1 7">Cell membrane</location>
        <topology evidence="1 7">Multi-pass membrane protein</topology>
    </subcellularLocation>
</comment>
<feature type="transmembrane region" description="Helical" evidence="7">
    <location>
        <begin position="260"/>
        <end position="282"/>
    </location>
</feature>
<dbReference type="Proteomes" id="UP001501444">
    <property type="component" value="Unassembled WGS sequence"/>
</dbReference>
<accession>A0ABP5TF65</accession>
<name>A0ABP5TF65_9ACTN</name>